<proteinExistence type="predicted"/>
<dbReference type="Proteomes" id="UP001264156">
    <property type="component" value="Unassembled WGS sequence"/>
</dbReference>
<accession>A0ABU2D8W5</accession>
<dbReference type="EMBL" id="JAVKVN010000002">
    <property type="protein sequence ID" value="MDR7944544.1"/>
    <property type="molecule type" value="Genomic_DNA"/>
</dbReference>
<name>A0ABU2D8W5_ACHAE</name>
<dbReference type="RefSeq" id="WP_175161022.1">
    <property type="nucleotide sequence ID" value="NZ_CADILA010000009.1"/>
</dbReference>
<evidence type="ECO:0008006" key="3">
    <source>
        <dbReference type="Google" id="ProtNLM"/>
    </source>
</evidence>
<sequence>MIVIETKDPGRLWHSICCAASERRFESWEKLPDGRLALFDWPTRHTKIFLLASANEPRQRLTLIEFDGNAAPSAHEQVQAQHELASQIQDLFSVEIDTCVVTVATTDSVG</sequence>
<gene>
    <name evidence="1" type="ORF">RIU57_05515</name>
</gene>
<evidence type="ECO:0000313" key="2">
    <source>
        <dbReference type="Proteomes" id="UP001264156"/>
    </source>
</evidence>
<comment type="caution">
    <text evidence="1">The sequence shown here is derived from an EMBL/GenBank/DDBJ whole genome shotgun (WGS) entry which is preliminary data.</text>
</comment>
<reference evidence="2" key="1">
    <citation type="submission" date="2023-07" db="EMBL/GenBank/DDBJ databases">
        <title>Glyphosate-induced phosphonatase operons in soil bacteria of genus Achromobacter.</title>
        <authorList>
            <person name="Epiktetov D.O."/>
            <person name="Sviridov A.V."/>
            <person name="Tarlachkov S.V."/>
            <person name="Shushkova T.V."/>
            <person name="Toropygin I.Y."/>
            <person name="Leontievsky A."/>
        </authorList>
    </citation>
    <scope>NUCLEOTIDE SEQUENCE [LARGE SCALE GENOMIC DNA]</scope>
    <source>
        <strain evidence="2">Kg 16</strain>
    </source>
</reference>
<organism evidence="1 2">
    <name type="scientific">Achromobacter aegrifaciens</name>
    <dbReference type="NCBI Taxonomy" id="1287736"/>
    <lineage>
        <taxon>Bacteria</taxon>
        <taxon>Pseudomonadati</taxon>
        <taxon>Pseudomonadota</taxon>
        <taxon>Betaproteobacteria</taxon>
        <taxon>Burkholderiales</taxon>
        <taxon>Alcaligenaceae</taxon>
        <taxon>Achromobacter</taxon>
    </lineage>
</organism>
<protein>
    <recommendedName>
        <fullName evidence="3">REDY-like protein HapK</fullName>
    </recommendedName>
</protein>
<keyword evidence="2" id="KW-1185">Reference proteome</keyword>
<evidence type="ECO:0000313" key="1">
    <source>
        <dbReference type="EMBL" id="MDR7944544.1"/>
    </source>
</evidence>